<feature type="domain" description="Rhamnogalacturonase A/B/Epimerase-like pectate lyase" evidence="1">
    <location>
        <begin position="188"/>
        <end position="245"/>
    </location>
</feature>
<dbReference type="EMBL" id="JRKN01000003">
    <property type="protein sequence ID" value="KGJ06121.1"/>
    <property type="molecule type" value="Genomic_DNA"/>
</dbReference>
<reference evidence="2 4" key="1">
    <citation type="submission" date="2014-09" db="EMBL/GenBank/DDBJ databases">
        <authorList>
            <person name="McGinnis J.M."/>
            <person name="Wolfgang W.J."/>
        </authorList>
    </citation>
    <scope>NUCLEOTIDE SEQUENCE [LARGE SCALE GENOMIC DNA]</scope>
    <source>
        <strain evidence="2 4">JCM 14014</strain>
    </source>
</reference>
<dbReference type="Pfam" id="PF12708">
    <property type="entry name" value="Pect-lyase_RHGA_epim"/>
    <property type="match status" value="1"/>
</dbReference>
<proteinExistence type="predicted"/>
<dbReference type="InterPro" id="IPR024535">
    <property type="entry name" value="RHGA/B-epi-like_pectate_lyase"/>
</dbReference>
<dbReference type="OrthoDB" id="7749009at2"/>
<dbReference type="RefSeq" id="WP_036738662.1">
    <property type="nucleotide sequence ID" value="NZ_FOJO01000004.1"/>
</dbReference>
<dbReference type="InterPro" id="IPR012334">
    <property type="entry name" value="Pectin_lyas_fold"/>
</dbReference>
<evidence type="ECO:0000313" key="4">
    <source>
        <dbReference type="Proteomes" id="UP000029846"/>
    </source>
</evidence>
<keyword evidence="4" id="KW-1185">Reference proteome</keyword>
<dbReference type="Gene3D" id="2.160.20.10">
    <property type="entry name" value="Single-stranded right-handed beta-helix, Pectin lyase-like"/>
    <property type="match status" value="1"/>
</dbReference>
<dbReference type="GO" id="GO:0016829">
    <property type="term" value="F:lyase activity"/>
    <property type="evidence" value="ECO:0007669"/>
    <property type="project" value="UniProtKB-KW"/>
</dbReference>
<dbReference type="InterPro" id="IPR011050">
    <property type="entry name" value="Pectin_lyase_fold/virulence"/>
</dbReference>
<dbReference type="SUPFAM" id="SSF51126">
    <property type="entry name" value="Pectin lyase-like"/>
    <property type="match status" value="1"/>
</dbReference>
<sequence>MSIAIIGDQALMPRPFQAGLGLWSRTDGRPGSPTWAGASNAAIVPADEDFGACLEILKQQAVTSIRYMRQTPITPGNYLRISARVKAIAGNLPQVRVAAFAGARNGSQLAGVTQVGPTVSLPGYGEVVEVSAIVGSGRREGVDMAWGRDAAFGHFGLDLIGDNNGSVRIENLAIENVTSAFVPGMLDWVDVRDFGAVGNGVSDDRAAFIAADQAANGGEVLVPAGTYFIASDLSMNAPVRFVGKLKMPRAARLALMGRFDFPTYADAFGDETEGMKRALQALLGYTDHGTLDLRGRTVNLSEPITIAGAAPGLTTFSNRRVITNGQINAVEGPAWATAQVNSAGTYDPNAPLVLSNVANVANIEVGSRINGNGVGREVYVNGKNVAARTLSLSQPLYGGAGTRNYSFLRYRYVFDFSDMERLSRFTFDDVEFLLNGVASGVMLAKSGSVNTFRDCFFTHAKDRGITSIGSACQGMTVDRCEFLSNEMADLAQNRTSVAININNNDAKIRHNRANRFGHFLVANGGGHIIEGNHWFQGDDAQNGVRFGGLVLTHTNLQVTVTGNYIDNCSIEWTNEHDARPDFEGGEYSFGGLTITGNTFLASNTTLGFNWLVIKPYGRAHFIHGLAVVGNVFKSQNNSVARVEKVDTTFADLNYQRMRNILFQGNMFNGVNTYIANPLDLNHTQATAASRWVLPVNASLPFNGWARNVESVVARSAITNGAGSPVADMPWIQAEVGQGRRQIALNWRSAVKGSNAYRLRMDNPD</sequence>
<dbReference type="STRING" id="376733.SAMN04487972_104175"/>
<name>A0A099F774_9RHOB</name>
<organism evidence="2 4">
    <name type="scientific">Paracoccus halophilus</name>
    <dbReference type="NCBI Taxonomy" id="376733"/>
    <lineage>
        <taxon>Bacteria</taxon>
        <taxon>Pseudomonadati</taxon>
        <taxon>Pseudomonadota</taxon>
        <taxon>Alphaproteobacteria</taxon>
        <taxon>Rhodobacterales</taxon>
        <taxon>Paracoccaceae</taxon>
        <taxon>Paracoccus</taxon>
    </lineage>
</organism>
<evidence type="ECO:0000313" key="5">
    <source>
        <dbReference type="Proteomes" id="UP000182312"/>
    </source>
</evidence>
<reference evidence="2 4" key="2">
    <citation type="submission" date="2014-10" db="EMBL/GenBank/DDBJ databases">
        <title>Paracoccus sanguinis sp. nov., isolated from clinical specimens of New York State patients.</title>
        <authorList>
            <person name="Mingle L.A."/>
            <person name="Cole J.A."/>
            <person name="Lapierre P."/>
            <person name="Musser K.A."/>
        </authorList>
    </citation>
    <scope>NUCLEOTIDE SEQUENCE [LARGE SCALE GENOMIC DNA]</scope>
    <source>
        <strain evidence="2 4">JCM 14014</strain>
    </source>
</reference>
<accession>A0A099F774</accession>
<dbReference type="Proteomes" id="UP000029846">
    <property type="component" value="Unassembled WGS sequence"/>
</dbReference>
<protein>
    <submittedName>
        <fullName evidence="3">Pectate lyase superfamily protein</fullName>
    </submittedName>
</protein>
<evidence type="ECO:0000313" key="3">
    <source>
        <dbReference type="EMBL" id="SFA46191.1"/>
    </source>
</evidence>
<keyword evidence="3" id="KW-0456">Lyase</keyword>
<dbReference type="EMBL" id="FOJO01000004">
    <property type="protein sequence ID" value="SFA46191.1"/>
    <property type="molecule type" value="Genomic_DNA"/>
</dbReference>
<dbReference type="eggNOG" id="COG5434">
    <property type="taxonomic scope" value="Bacteria"/>
</dbReference>
<dbReference type="Proteomes" id="UP000182312">
    <property type="component" value="Unassembled WGS sequence"/>
</dbReference>
<evidence type="ECO:0000259" key="1">
    <source>
        <dbReference type="Pfam" id="PF12708"/>
    </source>
</evidence>
<reference evidence="3 5" key="3">
    <citation type="submission" date="2016-10" db="EMBL/GenBank/DDBJ databases">
        <authorList>
            <person name="de Groot N.N."/>
        </authorList>
    </citation>
    <scope>NUCLEOTIDE SEQUENCE [LARGE SCALE GENOMIC DNA]</scope>
    <source>
        <strain evidence="3 5">CGMCC 1.6117</strain>
    </source>
</reference>
<gene>
    <name evidence="2" type="ORF">IT41_02875</name>
    <name evidence="3" type="ORF">SAMN04487972_104175</name>
</gene>
<dbReference type="AlphaFoldDB" id="A0A099F774"/>
<evidence type="ECO:0000313" key="2">
    <source>
        <dbReference type="EMBL" id="KGJ06121.1"/>
    </source>
</evidence>